<protein>
    <recommendedName>
        <fullName evidence="5">Tetratricopeptide repeat protein 29</fullName>
    </recommendedName>
</protein>
<evidence type="ECO:0000313" key="7">
    <source>
        <dbReference type="EMBL" id="EDQ49302.1"/>
    </source>
</evidence>
<keyword evidence="3" id="KW-0677">Repeat</keyword>
<dbReference type="PANTHER" id="PTHR46630:SF1">
    <property type="entry name" value="TETRATRICOPEPTIDE REPEAT PROTEIN 29"/>
    <property type="match status" value="1"/>
</dbReference>
<evidence type="ECO:0000256" key="4">
    <source>
        <dbReference type="ARBA" id="ARBA00022803"/>
    </source>
</evidence>
<keyword evidence="4" id="KW-0802">TPR repeat</keyword>
<dbReference type="AlphaFoldDB" id="A9U4V8"/>
<evidence type="ECO:0000256" key="6">
    <source>
        <dbReference type="SAM" id="MobiDB-lite"/>
    </source>
</evidence>
<dbReference type="InterPro" id="IPR019734">
    <property type="entry name" value="TPR_rpt"/>
</dbReference>
<dbReference type="GO" id="GO:0005737">
    <property type="term" value="C:cytoplasm"/>
    <property type="evidence" value="ECO:0007669"/>
    <property type="project" value="UniProtKB-SubCell"/>
</dbReference>
<reference evidence="7" key="1">
    <citation type="journal article" date="2008" name="Science">
        <title>The Physcomitrella genome reveals evolutionary insights into the conquest of land by plants.</title>
        <authorList>
            <person name="Rensing S."/>
            <person name="Lang D."/>
            <person name="Zimmer A."/>
            <person name="Terry A."/>
            <person name="Salamov A."/>
            <person name="Shapiro H."/>
            <person name="Nishiyama T."/>
            <person name="Perroud P.-F."/>
            <person name="Lindquist E."/>
            <person name="Kamisugi Y."/>
            <person name="Tanahashi T."/>
            <person name="Sakakibara K."/>
            <person name="Fujita T."/>
            <person name="Oishi K."/>
            <person name="Shin-I T."/>
            <person name="Kuroki Y."/>
            <person name="Toyoda A."/>
            <person name="Suzuki Y."/>
            <person name="Hashimoto A."/>
            <person name="Yamaguchi K."/>
            <person name="Sugano A."/>
            <person name="Kohara Y."/>
            <person name="Fujiyama A."/>
            <person name="Anterola A."/>
            <person name="Aoki S."/>
            <person name="Ashton N."/>
            <person name="Barbazuk W.B."/>
            <person name="Barker E."/>
            <person name="Bennetzen J."/>
            <person name="Bezanilla M."/>
            <person name="Blankenship R."/>
            <person name="Cho S.H."/>
            <person name="Dutcher S."/>
            <person name="Estelle M."/>
            <person name="Fawcett J.A."/>
            <person name="Gundlach H."/>
            <person name="Hanada K."/>
            <person name="Heyl A."/>
            <person name="Hicks K.A."/>
            <person name="Hugh J."/>
            <person name="Lohr M."/>
            <person name="Mayer K."/>
            <person name="Melkozernov A."/>
            <person name="Murata T."/>
            <person name="Nelson D."/>
            <person name="Pils B."/>
            <person name="Prigge M."/>
            <person name="Reiss B."/>
            <person name="Renner T."/>
            <person name="Rombauts S."/>
            <person name="Rushton P."/>
            <person name="Sanderfoot A."/>
            <person name="Schween G."/>
            <person name="Shiu S.-H."/>
            <person name="Stueber K."/>
            <person name="Theodoulou F.L."/>
            <person name="Tu H."/>
            <person name="Van de Peer Y."/>
            <person name="Verrier P.J."/>
            <person name="Waters E."/>
            <person name="Wood A."/>
            <person name="Yang L."/>
            <person name="Cove D."/>
            <person name="Cuming A."/>
            <person name="Hasebe M."/>
            <person name="Lucas S."/>
            <person name="Mishler D.B."/>
            <person name="Reski R."/>
            <person name="Grigoriev I."/>
            <person name="Quatrano R.S."/>
            <person name="Boore J.L."/>
        </authorList>
    </citation>
    <scope>NUCLEOTIDE SEQUENCE [LARGE SCALE GENOMIC DNA]</scope>
</reference>
<dbReference type="InterPro" id="IPR051476">
    <property type="entry name" value="Bac_ResReg_Asp_Phosphatase"/>
</dbReference>
<dbReference type="SMART" id="SM00028">
    <property type="entry name" value="TPR"/>
    <property type="match status" value="3"/>
</dbReference>
<accession>A9U4V8</accession>
<evidence type="ECO:0000256" key="3">
    <source>
        <dbReference type="ARBA" id="ARBA00022737"/>
    </source>
</evidence>
<dbReference type="HOGENOM" id="CLU_938103_0_0_1"/>
<feature type="compositionally biased region" description="Acidic residues" evidence="6">
    <location>
        <begin position="430"/>
        <end position="443"/>
    </location>
</feature>
<keyword evidence="2" id="KW-0963">Cytoplasm</keyword>
<comment type="subcellular location">
    <subcellularLocation>
        <location evidence="1">Cytoplasm</location>
    </subcellularLocation>
</comment>
<dbReference type="eggNOG" id="ENOG502R2C2">
    <property type="taxonomic scope" value="Eukaryota"/>
</dbReference>
<dbReference type="SUPFAM" id="SSF48452">
    <property type="entry name" value="TPR-like"/>
    <property type="match status" value="2"/>
</dbReference>
<evidence type="ECO:0000256" key="1">
    <source>
        <dbReference type="ARBA" id="ARBA00004496"/>
    </source>
</evidence>
<dbReference type="InterPro" id="IPR011990">
    <property type="entry name" value="TPR-like_helical_dom_sf"/>
</dbReference>
<dbReference type="Gene3D" id="1.25.40.10">
    <property type="entry name" value="Tetratricopeptide repeat domain"/>
    <property type="match status" value="2"/>
</dbReference>
<evidence type="ECO:0000256" key="5">
    <source>
        <dbReference type="ARBA" id="ARBA00040665"/>
    </source>
</evidence>
<sequence length="443" mass="49129">MAEKKHGRGIKGSILIAPRKLPKASFLLHLCHQLSLEAATTKSDPGLTDIKVPPFQQLGVKLLMDGYPKAFIVGSICAARGDAEFFELTHQPQPPPASPDYVDPKAASDAKQLVDASTLIPLKSHMENAEIGAREDDYDKMFAANIGIADLFELVKDYKQALFYFSRALQAGEKTATPTHIAKARFALGRVYWKLNDSALAIQNYEHFIKLAQMADDVASTSEAAQHLLQIHTACAEKFKEDGEYKACRDCYDSVRDRWQALETAVLAENWEMAGEMRYQLGLLYIDARDTDTALGYLTEFHQYCVATNNKIGQGKANEAMSEIFEMLDRASDAVAHMEKYLEVVGSVGLLTKAKAACKIGMLYYRVGDLEAAERSFQSYYAMARQAKDVRTLASARVNLGVVRAALNRPPAVLMDEDQPTYSRPVLVDEGPDNDSDSDDFFK</sequence>
<proteinExistence type="predicted"/>
<dbReference type="Pfam" id="PF13424">
    <property type="entry name" value="TPR_12"/>
    <property type="match status" value="1"/>
</dbReference>
<feature type="region of interest" description="Disordered" evidence="6">
    <location>
        <begin position="414"/>
        <end position="443"/>
    </location>
</feature>
<dbReference type="PANTHER" id="PTHR46630">
    <property type="entry name" value="TETRATRICOPEPTIDE REPEAT PROTEIN 29"/>
    <property type="match status" value="1"/>
</dbReference>
<evidence type="ECO:0000256" key="2">
    <source>
        <dbReference type="ARBA" id="ARBA00022490"/>
    </source>
</evidence>
<gene>
    <name evidence="7" type="ORF">PHYPADRAFT_102141</name>
</gene>
<dbReference type="EMBL" id="DS545409">
    <property type="protein sequence ID" value="EDQ49302.1"/>
    <property type="molecule type" value="Genomic_DNA"/>
</dbReference>
<organism>
    <name type="scientific">Physcomitrium patens</name>
    <name type="common">Spreading-leaved earth moss</name>
    <name type="synonym">Physcomitrella patens</name>
    <dbReference type="NCBI Taxonomy" id="3218"/>
    <lineage>
        <taxon>Eukaryota</taxon>
        <taxon>Viridiplantae</taxon>
        <taxon>Streptophyta</taxon>
        <taxon>Embryophyta</taxon>
        <taxon>Bryophyta</taxon>
        <taxon>Bryophytina</taxon>
        <taxon>Bryopsida</taxon>
        <taxon>Funariidae</taxon>
        <taxon>Funariales</taxon>
        <taxon>Funariaceae</taxon>
        <taxon>Physcomitrium</taxon>
    </lineage>
</organism>
<name>A9U4V8_PHYPA</name>